<evidence type="ECO:0000313" key="2">
    <source>
        <dbReference type="Proteomes" id="UP000272474"/>
    </source>
</evidence>
<name>A0A3A9YG05_9ACTN</name>
<reference evidence="1 2" key="1">
    <citation type="journal article" date="2014" name="Int. J. Syst. Evol. Microbiol.">
        <title>Streptomyces hoynatensis sp. nov., isolated from deep marine sediment.</title>
        <authorList>
            <person name="Veyisoglu A."/>
            <person name="Sahin N."/>
        </authorList>
    </citation>
    <scope>NUCLEOTIDE SEQUENCE [LARGE SCALE GENOMIC DNA]</scope>
    <source>
        <strain evidence="1 2">KCTC 29097</strain>
    </source>
</reference>
<proteinExistence type="predicted"/>
<dbReference type="Proteomes" id="UP000272474">
    <property type="component" value="Unassembled WGS sequence"/>
</dbReference>
<keyword evidence="2" id="KW-1185">Reference proteome</keyword>
<gene>
    <name evidence="1" type="ORF">D7294_30440</name>
</gene>
<dbReference type="EMBL" id="RBAL01000034">
    <property type="protein sequence ID" value="RKN35951.1"/>
    <property type="molecule type" value="Genomic_DNA"/>
</dbReference>
<dbReference type="AlphaFoldDB" id="A0A3A9YG05"/>
<evidence type="ECO:0000313" key="1">
    <source>
        <dbReference type="EMBL" id="RKN35951.1"/>
    </source>
</evidence>
<comment type="caution">
    <text evidence="1">The sequence shown here is derived from an EMBL/GenBank/DDBJ whole genome shotgun (WGS) entry which is preliminary data.</text>
</comment>
<protein>
    <submittedName>
        <fullName evidence="1">Uncharacterized protein</fullName>
    </submittedName>
</protein>
<dbReference type="RefSeq" id="WP_120685055.1">
    <property type="nucleotide sequence ID" value="NZ_RBAL01000034.1"/>
</dbReference>
<organism evidence="1 2">
    <name type="scientific">Streptomyces hoynatensis</name>
    <dbReference type="NCBI Taxonomy" id="1141874"/>
    <lineage>
        <taxon>Bacteria</taxon>
        <taxon>Bacillati</taxon>
        <taxon>Actinomycetota</taxon>
        <taxon>Actinomycetes</taxon>
        <taxon>Kitasatosporales</taxon>
        <taxon>Streptomycetaceae</taxon>
        <taxon>Streptomyces</taxon>
    </lineage>
</organism>
<accession>A0A3A9YG05</accession>
<dbReference type="OrthoDB" id="4332121at2"/>
<sequence length="410" mass="42727">MANKYYYSNTAVVTELVGSIASGDTTVVVDSASGYPVTFPYVIALDYDTDTEELVKVTSASGTALTVERAFGGTSAQAHSAGAVVKHVYNAIDATDFRTHEDASSGVHGVIGDVVGTSDTQTLANKTLTSPNISSPDISSPTITGTVAGDMTFSGAPVFNGVTTFKAKAALSWADVETPTATSAALTTSAESDTEWRFVLRADGQMGWGDGTNAPDVVLYRDVAGGLRLLDSRLLVTHTAPANIVLASLVDADTQPRFEVLADGSLWWGDGGAAPDVTLRRPQANVLETPDIFRARVETTTEGFTAKSGFSVTFGGARKTCGVCTIRIDVVRTGSQINASSAGNIDDTDVATIPVGWRPAALFGAVASDGFGDGEARIDTDGTVTIRTWSSNGAIVPNDRTIRITATYVM</sequence>